<evidence type="ECO:0000256" key="1">
    <source>
        <dbReference type="ARBA" id="ARBA00022737"/>
    </source>
</evidence>
<dbReference type="PANTHER" id="PTHR45586:SF1">
    <property type="entry name" value="LIPOPOLYSACCHARIDE ASSEMBLY PROTEIN B"/>
    <property type="match status" value="1"/>
</dbReference>
<evidence type="ECO:0000313" key="3">
    <source>
        <dbReference type="EMBL" id="VAW52084.1"/>
    </source>
</evidence>
<dbReference type="InterPro" id="IPR011990">
    <property type="entry name" value="TPR-like_helical_dom_sf"/>
</dbReference>
<dbReference type="SUPFAM" id="SSF48452">
    <property type="entry name" value="TPR-like"/>
    <property type="match status" value="2"/>
</dbReference>
<dbReference type="Gene3D" id="1.25.40.10">
    <property type="entry name" value="Tetratricopeptide repeat domain"/>
    <property type="match status" value="3"/>
</dbReference>
<dbReference type="SMART" id="SM00028">
    <property type="entry name" value="TPR"/>
    <property type="match status" value="13"/>
</dbReference>
<organism evidence="3">
    <name type="scientific">hydrothermal vent metagenome</name>
    <dbReference type="NCBI Taxonomy" id="652676"/>
    <lineage>
        <taxon>unclassified sequences</taxon>
        <taxon>metagenomes</taxon>
        <taxon>ecological metagenomes</taxon>
    </lineage>
</organism>
<sequence>MKLFKYLLLVILAHTLISCGGAEERKAVYLEKAKSSIASGNLDKARIELKNALQIDPKDAEAHFQLGKVHEQLKNYRKAFNMYAKAEILNPDLLENQARLGRIYLLLANDKEKAQSKIDFILSKDSTNPDGLLLKAAMHIKNNNKKEAILLTEEILSNHKEYVDAITFLAALYMEGKEPEKAISILDSGLKENPDNKVIRRILATALVNNKDYDRAEKIYKNFLESSPDNKQSYNDLAAFYNMMGDKVKAEEALRMSVVNMPTDESRHLSLVKYVIAIKGKEEGVRELEKLISEYRGLGLLRTALGELNYLDGNKPAAIKAYEGAVADFEEEETGVAALTALSLIYISEEDYGKAEEYADRAISISPNDPKPNFIRARLALKNNDIEKAIISLRIVTKETPENIEAFIFLSKAYKLEGNSEQSRKILNEALEKNKLNADGLLKLAQYHLLNNIALSEKIIDKYNNIKENDYDGLSVKSATLNQRGKTKEALDIALNLMELFPDKANGYLQTIPYYKETKDINKAISTLEKGYLNVESNRKILLLLTNLQLIEKQFDVVEKRLSAELKSAPEDDQLKILLATAYLENNKIDSAEVLFKEATNSNIKNEEAYLLLSKIYRMKNDSESAKEILLKGKLNISNSLKIPMKLASVYERENKYQEALTEYRGLYAAAPNNLIIVNNLASMLSDYGKNEDDLSLAKTLADKLKESGQLIFLDTVGWVSYKLGDYADAIQKLLQVVEKAPDVNVFNYHLGMAYKVSGDSENAKLYLNKSLSNDNKFKEKGLAKAALSEL</sequence>
<dbReference type="SUPFAM" id="SSF81901">
    <property type="entry name" value="HCP-like"/>
    <property type="match status" value="1"/>
</dbReference>
<evidence type="ECO:0000256" key="2">
    <source>
        <dbReference type="ARBA" id="ARBA00022803"/>
    </source>
</evidence>
<dbReference type="InterPro" id="IPR051012">
    <property type="entry name" value="CellSynth/LPSAsmb/PSIAsmb"/>
</dbReference>
<dbReference type="InterPro" id="IPR019734">
    <property type="entry name" value="TPR_rpt"/>
</dbReference>
<reference evidence="3" key="1">
    <citation type="submission" date="2018-06" db="EMBL/GenBank/DDBJ databases">
        <authorList>
            <person name="Zhirakovskaya E."/>
        </authorList>
    </citation>
    <scope>NUCLEOTIDE SEQUENCE</scope>
</reference>
<keyword evidence="1" id="KW-0677">Repeat</keyword>
<dbReference type="EMBL" id="UOFE01000024">
    <property type="protein sequence ID" value="VAW52084.1"/>
    <property type="molecule type" value="Genomic_DNA"/>
</dbReference>
<dbReference type="PROSITE" id="PS50005">
    <property type="entry name" value="TPR"/>
    <property type="match status" value="4"/>
</dbReference>
<dbReference type="Pfam" id="PF13414">
    <property type="entry name" value="TPR_11"/>
    <property type="match status" value="1"/>
</dbReference>
<dbReference type="Pfam" id="PF12895">
    <property type="entry name" value="ANAPC3"/>
    <property type="match status" value="1"/>
</dbReference>
<protein>
    <submittedName>
        <fullName evidence="3">Uncharacterized protein</fullName>
    </submittedName>
</protein>
<proteinExistence type="predicted"/>
<gene>
    <name evidence="3" type="ORF">MNBD_GAMMA05-617</name>
</gene>
<dbReference type="PROSITE" id="PS51257">
    <property type="entry name" value="PROKAR_LIPOPROTEIN"/>
    <property type="match status" value="1"/>
</dbReference>
<keyword evidence="2" id="KW-0802">TPR repeat</keyword>
<dbReference type="AlphaFoldDB" id="A0A3B0X815"/>
<dbReference type="Pfam" id="PF13181">
    <property type="entry name" value="TPR_8"/>
    <property type="match status" value="2"/>
</dbReference>
<name>A0A3B0X815_9ZZZZ</name>
<dbReference type="PANTHER" id="PTHR45586">
    <property type="entry name" value="TPR REPEAT-CONTAINING PROTEIN PA4667"/>
    <property type="match status" value="1"/>
</dbReference>
<accession>A0A3B0X815</accession>